<dbReference type="PROSITE" id="PS51173">
    <property type="entry name" value="CBM2"/>
    <property type="match status" value="1"/>
</dbReference>
<dbReference type="SUPFAM" id="SSF49384">
    <property type="entry name" value="Carbohydrate-binding domain"/>
    <property type="match status" value="1"/>
</dbReference>
<keyword evidence="2" id="KW-0964">Secreted</keyword>
<sequence>MRRPFTATAAALLTGSVTVLSGPAGALAAPIEVQSLDGSGNNLKHADWGRAGSNYARLAPARYGDGLNSMWNGPNSRYVSNRLFSDQGRDPDGRLNSVNIFSENQVSQWGWVWGQFIDHTVGLALGREEGDPHGEQADIPLDPEDPLENMKFPATVPFTRSAPAPGTGVTSPRQQVNTASSYIDAFNVYGGTKQRLDWMREGTVDGDPSNNGARLLMPDGYLPRRDARGDASTAPAMELGGRLVSDPASAVVAGDMRANENILITAVQTLFAREHNRIVGLLPKSMPDEQKFQIARRVVIAEMQYITYNEFLPAMGVRLAPYTGYNPRINATLSTEFASVGFRVHSMIHGDVVLETDAARYSDADLDVFRDEGLMPTLSEDGKKITLTVVLNRAMHNPALMKRLQLGPMLQGIGGKPQYRNDELVEELVRNVVCSDPPTCVSDLAAIDLSRTRDHGIPSYNQLRKAYGLPPKKSFKAITGESSEDFPADPELTPGDEINDPDSIDFTRLTNLFGTDLDMRDEAALTDPVAFTRRTPLAARMKAIYGSVDKVEAYAGMLAEPHAPGEELGELEKAIWTKEFQRLRDGDRFFYGNQMHTLNAIKKSYGIDFRRNLGDIIADNTDLERSELPGNVFYVGGQVPPERCHVAYRVTGRQGSGSGTFTARVRITNTGRRPINEWALRFRYLNGQKVTGARGGTVAQNGTDVTVTGSAGTPIPPGRTRQVEVTATRDGGNPAPDKFTLNTTACSRSA</sequence>
<protein>
    <recommendedName>
        <fullName evidence="6">CBM2 domain-containing protein</fullName>
    </recommendedName>
</protein>
<dbReference type="Gene3D" id="1.10.640.10">
    <property type="entry name" value="Haem peroxidase domain superfamily, animal type"/>
    <property type="match status" value="1"/>
</dbReference>
<reference evidence="8" key="1">
    <citation type="journal article" date="2019" name="Int. J. Syst. Evol. Microbiol.">
        <title>The Global Catalogue of Microorganisms (GCM) 10K type strain sequencing project: providing services to taxonomists for standard genome sequencing and annotation.</title>
        <authorList>
            <consortium name="The Broad Institute Genomics Platform"/>
            <consortium name="The Broad Institute Genome Sequencing Center for Infectious Disease"/>
            <person name="Wu L."/>
            <person name="Ma J."/>
        </authorList>
    </citation>
    <scope>NUCLEOTIDE SEQUENCE [LARGE SCALE GENOMIC DNA]</scope>
    <source>
        <strain evidence="8">JCM 17316</strain>
    </source>
</reference>
<feature type="region of interest" description="Disordered" evidence="4">
    <location>
        <begin position="481"/>
        <end position="501"/>
    </location>
</feature>
<proteinExistence type="predicted"/>
<evidence type="ECO:0000256" key="2">
    <source>
        <dbReference type="ARBA" id="ARBA00022525"/>
    </source>
</evidence>
<dbReference type="PROSITE" id="PS50292">
    <property type="entry name" value="PEROXIDASE_3"/>
    <property type="match status" value="1"/>
</dbReference>
<organism evidence="7 8">
    <name type="scientific">Actinomadura keratinilytica</name>
    <dbReference type="NCBI Taxonomy" id="547461"/>
    <lineage>
        <taxon>Bacteria</taxon>
        <taxon>Bacillati</taxon>
        <taxon>Actinomycetota</taxon>
        <taxon>Actinomycetes</taxon>
        <taxon>Streptosporangiales</taxon>
        <taxon>Thermomonosporaceae</taxon>
        <taxon>Actinomadura</taxon>
    </lineage>
</organism>
<dbReference type="InterPro" id="IPR012291">
    <property type="entry name" value="CBM2_carb-bd_dom_sf"/>
</dbReference>
<evidence type="ECO:0000313" key="8">
    <source>
        <dbReference type="Proteomes" id="UP001500266"/>
    </source>
</evidence>
<dbReference type="InterPro" id="IPR001919">
    <property type="entry name" value="CBD2"/>
</dbReference>
<dbReference type="SMART" id="SM00637">
    <property type="entry name" value="CBD_II"/>
    <property type="match status" value="1"/>
</dbReference>
<evidence type="ECO:0000256" key="4">
    <source>
        <dbReference type="SAM" id="MobiDB-lite"/>
    </source>
</evidence>
<dbReference type="Pfam" id="PF00553">
    <property type="entry name" value="CBM_2"/>
    <property type="match status" value="1"/>
</dbReference>
<feature type="region of interest" description="Disordered" evidence="4">
    <location>
        <begin position="695"/>
        <end position="719"/>
    </location>
</feature>
<dbReference type="Gene3D" id="2.60.40.290">
    <property type="match status" value="1"/>
</dbReference>
<comment type="subcellular location">
    <subcellularLocation>
        <location evidence="1">Secreted</location>
    </subcellularLocation>
</comment>
<gene>
    <name evidence="7" type="ORF">GCM10022416_27360</name>
</gene>
<accession>A0ABP7YRV0</accession>
<feature type="chain" id="PRO_5045118702" description="CBM2 domain-containing protein" evidence="5">
    <location>
        <begin position="29"/>
        <end position="750"/>
    </location>
</feature>
<feature type="domain" description="CBM2" evidence="6">
    <location>
        <begin position="637"/>
        <end position="749"/>
    </location>
</feature>
<dbReference type="InterPro" id="IPR019791">
    <property type="entry name" value="Haem_peroxidase_animal"/>
</dbReference>
<evidence type="ECO:0000313" key="7">
    <source>
        <dbReference type="EMBL" id="GAA4140359.1"/>
    </source>
</evidence>
<dbReference type="InterPro" id="IPR010255">
    <property type="entry name" value="Haem_peroxidase_sf"/>
</dbReference>
<feature type="signal peptide" evidence="5">
    <location>
        <begin position="1"/>
        <end position="28"/>
    </location>
</feature>
<evidence type="ECO:0000256" key="1">
    <source>
        <dbReference type="ARBA" id="ARBA00004613"/>
    </source>
</evidence>
<name>A0ABP7YRV0_9ACTN</name>
<dbReference type="Proteomes" id="UP001500266">
    <property type="component" value="Unassembled WGS sequence"/>
</dbReference>
<dbReference type="PANTHER" id="PTHR11475:SF4">
    <property type="entry name" value="CHORION PEROXIDASE"/>
    <property type="match status" value="1"/>
</dbReference>
<keyword evidence="8" id="KW-1185">Reference proteome</keyword>
<dbReference type="InterPro" id="IPR037120">
    <property type="entry name" value="Haem_peroxidase_sf_animal"/>
</dbReference>
<comment type="caution">
    <text evidence="7">The sequence shown here is derived from an EMBL/GenBank/DDBJ whole genome shotgun (WGS) entry which is preliminary data.</text>
</comment>
<keyword evidence="3" id="KW-0325">Glycoprotein</keyword>
<keyword evidence="5" id="KW-0732">Signal</keyword>
<dbReference type="InterPro" id="IPR008965">
    <property type="entry name" value="CBM2/CBM3_carb-bd_dom_sf"/>
</dbReference>
<dbReference type="PANTHER" id="PTHR11475">
    <property type="entry name" value="OXIDASE/PEROXIDASE"/>
    <property type="match status" value="1"/>
</dbReference>
<dbReference type="SUPFAM" id="SSF48113">
    <property type="entry name" value="Heme-dependent peroxidases"/>
    <property type="match status" value="1"/>
</dbReference>
<evidence type="ECO:0000256" key="5">
    <source>
        <dbReference type="SAM" id="SignalP"/>
    </source>
</evidence>
<dbReference type="EMBL" id="BAABDO010000033">
    <property type="protein sequence ID" value="GAA4140359.1"/>
    <property type="molecule type" value="Genomic_DNA"/>
</dbReference>
<dbReference type="Pfam" id="PF03098">
    <property type="entry name" value="An_peroxidase"/>
    <property type="match status" value="2"/>
</dbReference>
<evidence type="ECO:0000259" key="6">
    <source>
        <dbReference type="PROSITE" id="PS51173"/>
    </source>
</evidence>
<feature type="compositionally biased region" description="Polar residues" evidence="4">
    <location>
        <begin position="698"/>
        <end position="711"/>
    </location>
</feature>
<evidence type="ECO:0000256" key="3">
    <source>
        <dbReference type="ARBA" id="ARBA00023180"/>
    </source>
</evidence>